<dbReference type="SMART" id="SM00567">
    <property type="entry name" value="EZ_HEAT"/>
    <property type="match status" value="3"/>
</dbReference>
<proteinExistence type="predicted"/>
<reference evidence="1" key="1">
    <citation type="journal article" date="2014" name="Front. Microbiol.">
        <title>High frequency of phylogenetically diverse reductive dehalogenase-homologous genes in deep subseafloor sedimentary metagenomes.</title>
        <authorList>
            <person name="Kawai M."/>
            <person name="Futagami T."/>
            <person name="Toyoda A."/>
            <person name="Takaki Y."/>
            <person name="Nishi S."/>
            <person name="Hori S."/>
            <person name="Arai W."/>
            <person name="Tsubouchi T."/>
            <person name="Morono Y."/>
            <person name="Uchiyama I."/>
            <person name="Ito T."/>
            <person name="Fujiyama A."/>
            <person name="Inagaki F."/>
            <person name="Takami H."/>
        </authorList>
    </citation>
    <scope>NUCLEOTIDE SEQUENCE</scope>
    <source>
        <strain evidence="1">Expedition CK06-06</strain>
    </source>
</reference>
<gene>
    <name evidence="1" type="ORF">S01H1_81306</name>
</gene>
<dbReference type="InterPro" id="IPR016024">
    <property type="entry name" value="ARM-type_fold"/>
</dbReference>
<dbReference type="AlphaFoldDB" id="X0XGV8"/>
<dbReference type="EMBL" id="BARS01055005">
    <property type="protein sequence ID" value="GAG42414.1"/>
    <property type="molecule type" value="Genomic_DNA"/>
</dbReference>
<dbReference type="PANTHER" id="PTHR12697">
    <property type="entry name" value="PBS LYASE HEAT-LIKE PROTEIN"/>
    <property type="match status" value="1"/>
</dbReference>
<dbReference type="GO" id="GO:0016491">
    <property type="term" value="F:oxidoreductase activity"/>
    <property type="evidence" value="ECO:0007669"/>
    <property type="project" value="TreeGrafter"/>
</dbReference>
<dbReference type="InterPro" id="IPR011989">
    <property type="entry name" value="ARM-like"/>
</dbReference>
<dbReference type="SUPFAM" id="SSF48371">
    <property type="entry name" value="ARM repeat"/>
    <property type="match status" value="1"/>
</dbReference>
<organism evidence="1">
    <name type="scientific">marine sediment metagenome</name>
    <dbReference type="NCBI Taxonomy" id="412755"/>
    <lineage>
        <taxon>unclassified sequences</taxon>
        <taxon>metagenomes</taxon>
        <taxon>ecological metagenomes</taxon>
    </lineage>
</organism>
<dbReference type="Pfam" id="PF13646">
    <property type="entry name" value="HEAT_2"/>
    <property type="match status" value="1"/>
</dbReference>
<dbReference type="Gene3D" id="1.25.10.10">
    <property type="entry name" value="Leucine-rich Repeat Variant"/>
    <property type="match status" value="1"/>
</dbReference>
<dbReference type="InterPro" id="IPR004155">
    <property type="entry name" value="PBS_lyase_HEAT"/>
</dbReference>
<protein>
    <recommendedName>
        <fullName evidence="2">HEAT repeat domain-containing protein</fullName>
    </recommendedName>
</protein>
<feature type="non-terminal residue" evidence="1">
    <location>
        <position position="171"/>
    </location>
</feature>
<comment type="caution">
    <text evidence="1">The sequence shown here is derived from an EMBL/GenBank/DDBJ whole genome shotgun (WGS) entry which is preliminary data.</text>
</comment>
<dbReference type="PANTHER" id="PTHR12697:SF5">
    <property type="entry name" value="DEOXYHYPUSINE HYDROXYLASE"/>
    <property type="match status" value="1"/>
</dbReference>
<accession>X0XGV8</accession>
<name>X0XGV8_9ZZZZ</name>
<sequence length="171" mass="18239">MASYYGTEVITPPSGPGLRTLTSMARWARVSSLAGQISASAVQELLDCLSDHDPLVSWQARVALATTAARLRRRARTGMPVWNGQKRELTFSGLFALLCEGLEDTDPQRRAATADALALWGYEPAVSSLVRATRDSQPLVRASAATALGHIGDKSAVASLLSALSDPSMWV</sequence>
<evidence type="ECO:0000313" key="1">
    <source>
        <dbReference type="EMBL" id="GAG42414.1"/>
    </source>
</evidence>
<evidence type="ECO:0008006" key="2">
    <source>
        <dbReference type="Google" id="ProtNLM"/>
    </source>
</evidence>